<dbReference type="Pfam" id="PF01593">
    <property type="entry name" value="Amino_oxidase"/>
    <property type="match status" value="1"/>
</dbReference>
<keyword evidence="3 4" id="KW-0560">Oxidoreductase</keyword>
<dbReference type="NCBIfam" id="TIGR02734">
    <property type="entry name" value="crtI_fam"/>
    <property type="match status" value="1"/>
</dbReference>
<evidence type="ECO:0000256" key="2">
    <source>
        <dbReference type="ARBA" id="ARBA00022746"/>
    </source>
</evidence>
<sequence length="529" mass="57303">MNTSRTDAVNTSPTAVVIGGGIAGLATAALLGREGLRVVLLEARDELGGRAGSWDRDGFRFDTGPSWYLMPDVFDHFFRLLGSSSAEEFPSTRLDPGYRVFFEGHPHPVDISADKQLNLQTFEAIEAGAGASLDRYLVSAKDAYRIAIRRFLYTTFASYRSFLAPEVLSRAARLARLLLQPLDRFAAGHVTDRRLRQILGYPAVFLGSSPSMTPSMYHLMSHLDLEDGVYYPGGGFREVIASIARLAAREGVEIVTGARATAITTDDGQRPTVTGVRYVDADGSSSHLDADIVVSAADLHHTETTLLPEKLRSRPQKWWNNRVAGPGAILLYLGVHGELDQLAHHSLFFTRDWTENFAQIFNPPTSIPNPASIYVCRPSATDPGVAPSGHENLFVLVPVPADPDLGSGGEDGTGDPIIEAAADEAIRQIGSWAKIPDLAERIVLRRTVGPADFARDFNSWKGSALGPAHTLRQSAFFRGRNISSRVTGLLYAGGTTVPGIGLPMCLISAELVVKRLRGDTSSMPLEEPL</sequence>
<proteinExistence type="inferred from homology"/>
<reference evidence="6 7" key="1">
    <citation type="submission" date="2023-05" db="EMBL/GenBank/DDBJ databases">
        <title>Lithophilousrod everest ZFBP1038 complete genpme.</title>
        <authorList>
            <person name="Tian M."/>
        </authorList>
    </citation>
    <scope>NUCLEOTIDE SEQUENCE [LARGE SCALE GENOMIC DNA]</scope>
    <source>
        <strain evidence="6 7">ZFBP1038</strain>
    </source>
</reference>
<organism evidence="6 7">
    <name type="scientific">Saxibacter everestensis</name>
    <dbReference type="NCBI Taxonomy" id="2909229"/>
    <lineage>
        <taxon>Bacteria</taxon>
        <taxon>Bacillati</taxon>
        <taxon>Actinomycetota</taxon>
        <taxon>Actinomycetes</taxon>
        <taxon>Micrococcales</taxon>
        <taxon>Brevibacteriaceae</taxon>
        <taxon>Saxibacter</taxon>
    </lineage>
</organism>
<dbReference type="PANTHER" id="PTHR43734:SF1">
    <property type="entry name" value="PHYTOENE DESATURASE"/>
    <property type="match status" value="1"/>
</dbReference>
<evidence type="ECO:0000256" key="4">
    <source>
        <dbReference type="RuleBase" id="RU362075"/>
    </source>
</evidence>
<dbReference type="PANTHER" id="PTHR43734">
    <property type="entry name" value="PHYTOENE DESATURASE"/>
    <property type="match status" value="1"/>
</dbReference>
<dbReference type="SUPFAM" id="SSF51905">
    <property type="entry name" value="FAD/NAD(P)-binding domain"/>
    <property type="match status" value="1"/>
</dbReference>
<protein>
    <submittedName>
        <fullName evidence="6">Phytoene desaturase family protein</fullName>
        <ecNumber evidence="6">1.-.-.-</ecNumber>
    </submittedName>
</protein>
<keyword evidence="2 4" id="KW-0125">Carotenoid biosynthesis</keyword>
<feature type="domain" description="Amine oxidase" evidence="5">
    <location>
        <begin position="22"/>
        <end position="512"/>
    </location>
</feature>
<evidence type="ECO:0000256" key="3">
    <source>
        <dbReference type="ARBA" id="ARBA00023002"/>
    </source>
</evidence>
<evidence type="ECO:0000313" key="7">
    <source>
        <dbReference type="Proteomes" id="UP001209083"/>
    </source>
</evidence>
<dbReference type="InterPro" id="IPR014105">
    <property type="entry name" value="Carotenoid/retinoid_OxRdtase"/>
</dbReference>
<dbReference type="EC" id="1.-.-.-" evidence="6"/>
<dbReference type="Proteomes" id="UP001209083">
    <property type="component" value="Chromosome"/>
</dbReference>
<dbReference type="InterPro" id="IPR002937">
    <property type="entry name" value="Amino_oxidase"/>
</dbReference>
<evidence type="ECO:0000259" key="5">
    <source>
        <dbReference type="Pfam" id="PF01593"/>
    </source>
</evidence>
<name>A0ABY8QR76_9MICO</name>
<gene>
    <name evidence="6" type="primary">crtI</name>
    <name evidence="6" type="ORF">LWF01_15590</name>
</gene>
<comment type="similarity">
    <text evidence="4">Belongs to the carotenoid/retinoid oxidoreductase family.</text>
</comment>
<keyword evidence="7" id="KW-1185">Reference proteome</keyword>
<dbReference type="EMBL" id="CP090958">
    <property type="protein sequence ID" value="WGW11497.1"/>
    <property type="molecule type" value="Genomic_DNA"/>
</dbReference>
<dbReference type="InterPro" id="IPR036188">
    <property type="entry name" value="FAD/NAD-bd_sf"/>
</dbReference>
<comment type="pathway">
    <text evidence="1 4">Carotenoid biosynthesis.</text>
</comment>
<dbReference type="Gene3D" id="3.50.50.60">
    <property type="entry name" value="FAD/NAD(P)-binding domain"/>
    <property type="match status" value="2"/>
</dbReference>
<accession>A0ABY8QR76</accession>
<evidence type="ECO:0000313" key="6">
    <source>
        <dbReference type="EMBL" id="WGW11497.1"/>
    </source>
</evidence>
<evidence type="ECO:0000256" key="1">
    <source>
        <dbReference type="ARBA" id="ARBA00004829"/>
    </source>
</evidence>
<dbReference type="GO" id="GO:0016491">
    <property type="term" value="F:oxidoreductase activity"/>
    <property type="evidence" value="ECO:0007669"/>
    <property type="project" value="UniProtKB-KW"/>
</dbReference>